<sequence>MDPSEPPLNKPLTEKDDGEKPVVVGLYGLPGSGKSFLLKELRKYLSHADFDFYEGSEMIASLVPGGLREF</sequence>
<dbReference type="InterPro" id="IPR011646">
    <property type="entry name" value="KAP_P-loop"/>
</dbReference>
<dbReference type="OrthoDB" id="5416609at2759"/>
<dbReference type="InterPro" id="IPR027417">
    <property type="entry name" value="P-loop_NTPase"/>
</dbReference>
<dbReference type="Gene3D" id="3.40.50.300">
    <property type="entry name" value="P-loop containing nucleotide triphosphate hydrolases"/>
    <property type="match status" value="1"/>
</dbReference>
<protein>
    <submittedName>
        <fullName evidence="2">KAP P-loop</fullName>
    </submittedName>
</protein>
<dbReference type="HOGENOM" id="CLU_2758314_0_0_1"/>
<dbReference type="Proteomes" id="UP000030816">
    <property type="component" value="Unassembled WGS sequence"/>
</dbReference>
<proteinExistence type="predicted"/>
<name>A0A0B2WJN6_METAS</name>
<dbReference type="AlphaFoldDB" id="A0A0B2WJN6"/>
<dbReference type="STRING" id="1081103.A0A0B2WJN6"/>
<dbReference type="Pfam" id="PF07693">
    <property type="entry name" value="KAP_NTPase"/>
    <property type="match status" value="1"/>
</dbReference>
<gene>
    <name evidence="2" type="ORF">MAM_07998</name>
</gene>
<dbReference type="RefSeq" id="XP_040675224.1">
    <property type="nucleotide sequence ID" value="XM_040826796.1"/>
</dbReference>
<dbReference type="SUPFAM" id="SSF52540">
    <property type="entry name" value="P-loop containing nucleoside triphosphate hydrolases"/>
    <property type="match status" value="1"/>
</dbReference>
<accession>A0A0B2WJN6</accession>
<evidence type="ECO:0000313" key="3">
    <source>
        <dbReference type="Proteomes" id="UP000030816"/>
    </source>
</evidence>
<reference evidence="2 3" key="1">
    <citation type="journal article" date="2014" name="Proc. Natl. Acad. Sci. U.S.A.">
        <title>Trajectory and genomic determinants of fungal-pathogen speciation and host adaptation.</title>
        <authorList>
            <person name="Hu X."/>
            <person name="Xiao G."/>
            <person name="Zheng P."/>
            <person name="Shang Y."/>
            <person name="Su Y."/>
            <person name="Zhang X."/>
            <person name="Liu X."/>
            <person name="Zhan S."/>
            <person name="St Leger R.J."/>
            <person name="Wang C."/>
        </authorList>
    </citation>
    <scope>NUCLEOTIDE SEQUENCE [LARGE SCALE GENOMIC DNA]</scope>
    <source>
        <strain evidence="2 3">ARSEF 1941</strain>
    </source>
</reference>
<feature type="domain" description="KAP NTPase" evidence="1">
    <location>
        <begin position="19"/>
        <end position="48"/>
    </location>
</feature>
<evidence type="ECO:0000259" key="1">
    <source>
        <dbReference type="Pfam" id="PF07693"/>
    </source>
</evidence>
<keyword evidence="3" id="KW-1185">Reference proteome</keyword>
<dbReference type="GeneID" id="63742453"/>
<comment type="caution">
    <text evidence="2">The sequence shown here is derived from an EMBL/GenBank/DDBJ whole genome shotgun (WGS) entry which is preliminary data.</text>
</comment>
<evidence type="ECO:0000313" key="2">
    <source>
        <dbReference type="EMBL" id="KHN94158.1"/>
    </source>
</evidence>
<dbReference type="EMBL" id="AZHE01000040">
    <property type="protein sequence ID" value="KHN94158.1"/>
    <property type="molecule type" value="Genomic_DNA"/>
</dbReference>
<organism evidence="2 3">
    <name type="scientific">Metarhizium album (strain ARSEF 1941)</name>
    <dbReference type="NCBI Taxonomy" id="1081103"/>
    <lineage>
        <taxon>Eukaryota</taxon>
        <taxon>Fungi</taxon>
        <taxon>Dikarya</taxon>
        <taxon>Ascomycota</taxon>
        <taxon>Pezizomycotina</taxon>
        <taxon>Sordariomycetes</taxon>
        <taxon>Hypocreomycetidae</taxon>
        <taxon>Hypocreales</taxon>
        <taxon>Clavicipitaceae</taxon>
        <taxon>Metarhizium</taxon>
    </lineage>
</organism>